<evidence type="ECO:0000313" key="4">
    <source>
        <dbReference type="Proteomes" id="UP000308705"/>
    </source>
</evidence>
<dbReference type="OrthoDB" id="4337860at2"/>
<dbReference type="AlphaFoldDB" id="A0A4U3MQJ7"/>
<dbReference type="Pfam" id="PF01548">
    <property type="entry name" value="DEDD_Tnp_IS110"/>
    <property type="match status" value="1"/>
</dbReference>
<evidence type="ECO:0000256" key="1">
    <source>
        <dbReference type="SAM" id="MobiDB-lite"/>
    </source>
</evidence>
<proteinExistence type="predicted"/>
<dbReference type="GO" id="GO:0003677">
    <property type="term" value="F:DNA binding"/>
    <property type="evidence" value="ECO:0007669"/>
    <property type="project" value="InterPro"/>
</dbReference>
<evidence type="ECO:0000259" key="2">
    <source>
        <dbReference type="Pfam" id="PF01548"/>
    </source>
</evidence>
<sequence length="139" mass="15210">MLSIPRDSDFIQDHDAETVVLGVDTHKDTHVAAVVSTTGRSRGSRSFPATATGYRDLLDWAADFGTLRRAGVEGTSSYGTALTRHLHAAGLQVLEANQPDKAERRRRGKTDAIDAEPQHVRCCRDEPVPPPRPATVPWK</sequence>
<keyword evidence="4" id="KW-1185">Reference proteome</keyword>
<dbReference type="PANTHER" id="PTHR33055:SF16">
    <property type="entry name" value="TRANSPOSASE FOR INSERTION SEQUENCE ELEMENT IS1547"/>
    <property type="match status" value="1"/>
</dbReference>
<dbReference type="InterPro" id="IPR002525">
    <property type="entry name" value="Transp_IS110-like_N"/>
</dbReference>
<feature type="region of interest" description="Disordered" evidence="1">
    <location>
        <begin position="97"/>
        <end position="139"/>
    </location>
</feature>
<name>A0A4U3MQJ7_9ACTN</name>
<protein>
    <submittedName>
        <fullName evidence="3">IS110 family transposase</fullName>
    </submittedName>
</protein>
<accession>A0A4U3MQJ7</accession>
<evidence type="ECO:0000313" key="3">
    <source>
        <dbReference type="EMBL" id="TKK91410.1"/>
    </source>
</evidence>
<gene>
    <name evidence="3" type="ORF">FDA94_01030</name>
</gene>
<feature type="domain" description="Transposase IS110-like N-terminal" evidence="2">
    <location>
        <begin position="21"/>
        <end position="116"/>
    </location>
</feature>
<dbReference type="RefSeq" id="WP_137245098.1">
    <property type="nucleotide sequence ID" value="NZ_SZQA01000001.1"/>
</dbReference>
<comment type="caution">
    <text evidence="3">The sequence shown here is derived from an EMBL/GenBank/DDBJ whole genome shotgun (WGS) entry which is preliminary data.</text>
</comment>
<feature type="compositionally biased region" description="Pro residues" evidence="1">
    <location>
        <begin position="128"/>
        <end position="139"/>
    </location>
</feature>
<dbReference type="Proteomes" id="UP000308705">
    <property type="component" value="Unassembled WGS sequence"/>
</dbReference>
<reference evidence="3 4" key="1">
    <citation type="submission" date="2019-04" db="EMBL/GenBank/DDBJ databases">
        <title>Herbidospora sp. NEAU-GS14.nov., a novel actinomycete isolated from soil.</title>
        <authorList>
            <person name="Han L."/>
        </authorList>
    </citation>
    <scope>NUCLEOTIDE SEQUENCE [LARGE SCALE GENOMIC DNA]</scope>
    <source>
        <strain evidence="3 4">NEAU-GS14</strain>
    </source>
</reference>
<dbReference type="InterPro" id="IPR047650">
    <property type="entry name" value="Transpos_IS110"/>
</dbReference>
<dbReference type="EMBL" id="SZQA01000001">
    <property type="protein sequence ID" value="TKK91410.1"/>
    <property type="molecule type" value="Genomic_DNA"/>
</dbReference>
<dbReference type="GO" id="GO:0004803">
    <property type="term" value="F:transposase activity"/>
    <property type="evidence" value="ECO:0007669"/>
    <property type="project" value="InterPro"/>
</dbReference>
<dbReference type="PANTHER" id="PTHR33055">
    <property type="entry name" value="TRANSPOSASE FOR INSERTION SEQUENCE ELEMENT IS1111A"/>
    <property type="match status" value="1"/>
</dbReference>
<organism evidence="3 4">
    <name type="scientific">Herbidospora galbida</name>
    <dbReference type="NCBI Taxonomy" id="2575442"/>
    <lineage>
        <taxon>Bacteria</taxon>
        <taxon>Bacillati</taxon>
        <taxon>Actinomycetota</taxon>
        <taxon>Actinomycetes</taxon>
        <taxon>Streptosporangiales</taxon>
        <taxon>Streptosporangiaceae</taxon>
        <taxon>Herbidospora</taxon>
    </lineage>
</organism>
<feature type="compositionally biased region" description="Basic and acidic residues" evidence="1">
    <location>
        <begin position="98"/>
        <end position="127"/>
    </location>
</feature>
<dbReference type="GO" id="GO:0006313">
    <property type="term" value="P:DNA transposition"/>
    <property type="evidence" value="ECO:0007669"/>
    <property type="project" value="InterPro"/>
</dbReference>